<keyword evidence="1" id="KW-1133">Transmembrane helix</keyword>
<feature type="transmembrane region" description="Helical" evidence="1">
    <location>
        <begin position="6"/>
        <end position="25"/>
    </location>
</feature>
<proteinExistence type="predicted"/>
<protein>
    <submittedName>
        <fullName evidence="2">Uncharacterized protein</fullName>
    </submittedName>
</protein>
<dbReference type="RefSeq" id="WP_380938115.1">
    <property type="nucleotide sequence ID" value="NZ_JBHUFC010000001.1"/>
</dbReference>
<keyword evidence="1" id="KW-0812">Transmembrane</keyword>
<evidence type="ECO:0000256" key="1">
    <source>
        <dbReference type="SAM" id="Phobius"/>
    </source>
</evidence>
<name>A0ABW4N853_9SPHN</name>
<keyword evidence="1" id="KW-0472">Membrane</keyword>
<feature type="transmembrane region" description="Helical" evidence="1">
    <location>
        <begin position="37"/>
        <end position="59"/>
    </location>
</feature>
<reference evidence="3" key="1">
    <citation type="journal article" date="2019" name="Int. J. Syst. Evol. Microbiol.">
        <title>The Global Catalogue of Microorganisms (GCM) 10K type strain sequencing project: providing services to taxonomists for standard genome sequencing and annotation.</title>
        <authorList>
            <consortium name="The Broad Institute Genomics Platform"/>
            <consortium name="The Broad Institute Genome Sequencing Center for Infectious Disease"/>
            <person name="Wu L."/>
            <person name="Ma J."/>
        </authorList>
    </citation>
    <scope>NUCLEOTIDE SEQUENCE [LARGE SCALE GENOMIC DNA]</scope>
    <source>
        <strain evidence="3">Q85</strain>
    </source>
</reference>
<evidence type="ECO:0000313" key="3">
    <source>
        <dbReference type="Proteomes" id="UP001597283"/>
    </source>
</evidence>
<dbReference type="Proteomes" id="UP001597283">
    <property type="component" value="Unassembled WGS sequence"/>
</dbReference>
<comment type="caution">
    <text evidence="2">The sequence shown here is derived from an EMBL/GenBank/DDBJ whole genome shotgun (WGS) entry which is preliminary data.</text>
</comment>
<organism evidence="2 3">
    <name type="scientific">Sphingomonas floccifaciens</name>
    <dbReference type="NCBI Taxonomy" id="1844115"/>
    <lineage>
        <taxon>Bacteria</taxon>
        <taxon>Pseudomonadati</taxon>
        <taxon>Pseudomonadota</taxon>
        <taxon>Alphaproteobacteria</taxon>
        <taxon>Sphingomonadales</taxon>
        <taxon>Sphingomonadaceae</taxon>
        <taxon>Sphingomonas</taxon>
    </lineage>
</organism>
<keyword evidence="3" id="KW-1185">Reference proteome</keyword>
<sequence>MQVRLWGGVAACAILAVASGVASWRRGRRIDLDRVGAVDWTTVQFAALFGGVMLAALALSG</sequence>
<dbReference type="EMBL" id="JBHUFC010000001">
    <property type="protein sequence ID" value="MFD1786285.1"/>
    <property type="molecule type" value="Genomic_DNA"/>
</dbReference>
<accession>A0ABW4N853</accession>
<evidence type="ECO:0000313" key="2">
    <source>
        <dbReference type="EMBL" id="MFD1786285.1"/>
    </source>
</evidence>
<gene>
    <name evidence="2" type="ORF">ACFSC3_01745</name>
</gene>